<feature type="domain" description="EF-hand" evidence="4">
    <location>
        <begin position="139"/>
        <end position="174"/>
    </location>
</feature>
<dbReference type="SUPFAM" id="SSF47473">
    <property type="entry name" value="EF-hand"/>
    <property type="match status" value="1"/>
</dbReference>
<evidence type="ECO:0000313" key="6">
    <source>
        <dbReference type="Proteomes" id="UP000494206"/>
    </source>
</evidence>
<dbReference type="EMBL" id="CADEPM010000002">
    <property type="protein sequence ID" value="CAB3400737.1"/>
    <property type="molecule type" value="Genomic_DNA"/>
</dbReference>
<dbReference type="Proteomes" id="UP000494206">
    <property type="component" value="Unassembled WGS sequence"/>
</dbReference>
<keyword evidence="1" id="KW-0479">Metal-binding</keyword>
<keyword evidence="2" id="KW-0677">Repeat</keyword>
<dbReference type="Pfam" id="PF13499">
    <property type="entry name" value="EF-hand_7"/>
    <property type="match status" value="1"/>
</dbReference>
<dbReference type="GO" id="GO:0005509">
    <property type="term" value="F:calcium ion binding"/>
    <property type="evidence" value="ECO:0007669"/>
    <property type="project" value="InterPro"/>
</dbReference>
<name>A0A8S1EAJ5_9PELO</name>
<dbReference type="PROSITE" id="PS00018">
    <property type="entry name" value="EF_HAND_1"/>
    <property type="match status" value="1"/>
</dbReference>
<reference evidence="5 6" key="1">
    <citation type="submission" date="2020-04" db="EMBL/GenBank/DDBJ databases">
        <authorList>
            <person name="Laetsch R D."/>
            <person name="Stevens L."/>
            <person name="Kumar S."/>
            <person name="Blaxter L. M."/>
        </authorList>
    </citation>
    <scope>NUCLEOTIDE SEQUENCE [LARGE SCALE GENOMIC DNA]</scope>
</reference>
<dbReference type="PANTHER" id="PTHR23055:SF167">
    <property type="entry name" value="EF-HAND DOMAIN-CONTAINING PROTEIN"/>
    <property type="match status" value="1"/>
</dbReference>
<dbReference type="Gene3D" id="1.10.238.10">
    <property type="entry name" value="EF-hand"/>
    <property type="match status" value="1"/>
</dbReference>
<evidence type="ECO:0000256" key="3">
    <source>
        <dbReference type="ARBA" id="ARBA00022837"/>
    </source>
</evidence>
<dbReference type="AlphaFoldDB" id="A0A8S1EAJ5"/>
<evidence type="ECO:0000256" key="2">
    <source>
        <dbReference type="ARBA" id="ARBA00022737"/>
    </source>
</evidence>
<dbReference type="PRINTS" id="PR00450">
    <property type="entry name" value="RECOVERIN"/>
</dbReference>
<dbReference type="InterPro" id="IPR018247">
    <property type="entry name" value="EF_Hand_1_Ca_BS"/>
</dbReference>
<dbReference type="OrthoDB" id="191686at2759"/>
<organism evidence="5 6">
    <name type="scientific">Caenorhabditis bovis</name>
    <dbReference type="NCBI Taxonomy" id="2654633"/>
    <lineage>
        <taxon>Eukaryota</taxon>
        <taxon>Metazoa</taxon>
        <taxon>Ecdysozoa</taxon>
        <taxon>Nematoda</taxon>
        <taxon>Chromadorea</taxon>
        <taxon>Rhabditida</taxon>
        <taxon>Rhabditina</taxon>
        <taxon>Rhabditomorpha</taxon>
        <taxon>Rhabditoidea</taxon>
        <taxon>Rhabditidae</taxon>
        <taxon>Peloderinae</taxon>
        <taxon>Caenorhabditis</taxon>
    </lineage>
</organism>
<protein>
    <recommendedName>
        <fullName evidence="4">EF-hand domain-containing protein</fullName>
    </recommendedName>
</protein>
<dbReference type="SMART" id="SM00054">
    <property type="entry name" value="EFh"/>
    <property type="match status" value="2"/>
</dbReference>
<proteinExistence type="predicted"/>
<dbReference type="PROSITE" id="PS50222">
    <property type="entry name" value="EF_HAND_2"/>
    <property type="match status" value="1"/>
</dbReference>
<dbReference type="InterPro" id="IPR002048">
    <property type="entry name" value="EF_hand_dom"/>
</dbReference>
<keyword evidence="3" id="KW-0106">Calcium</keyword>
<evidence type="ECO:0000256" key="1">
    <source>
        <dbReference type="ARBA" id="ARBA00022723"/>
    </source>
</evidence>
<dbReference type="InterPro" id="IPR028846">
    <property type="entry name" value="Recoverin"/>
</dbReference>
<dbReference type="CDD" id="cd00051">
    <property type="entry name" value="EFh"/>
    <property type="match status" value="1"/>
</dbReference>
<dbReference type="PANTHER" id="PTHR23055">
    <property type="entry name" value="CALCIUM BINDING PROTEINS"/>
    <property type="match status" value="1"/>
</dbReference>
<evidence type="ECO:0000259" key="4">
    <source>
        <dbReference type="PROSITE" id="PS50222"/>
    </source>
</evidence>
<dbReference type="InterPro" id="IPR011992">
    <property type="entry name" value="EF-hand-dom_pair"/>
</dbReference>
<comment type="caution">
    <text evidence="5">The sequence shown here is derived from an EMBL/GenBank/DDBJ whole genome shotgun (WGS) entry which is preliminary data.</text>
</comment>
<accession>A0A8S1EAJ5</accession>
<sequence length="237" mass="27129">MIGTASCTKPLHQALIPLAVTVPPAALFICGKARQIKFEEDVDTQPAVERLRPPSIESIFRSTKFSRQEIQYLYRTFKELWPNGMVHLHQFQMIYAEIFTRGNSAAYAEMVFKNIDRNKIGSITFADFVTSYSKISKGDIDEKLDWIFSLYDTNSNGSIGYQDIYNAVRAMYQLVDSSLKPATISSICRQHVKLVFKNLNIDSAGRLSKDDFMKKCKENTEIMESFQIFNVHSNHLM</sequence>
<gene>
    <name evidence="5" type="ORF">CBOVIS_LOCUS3609</name>
</gene>
<evidence type="ECO:0000313" key="5">
    <source>
        <dbReference type="EMBL" id="CAB3400737.1"/>
    </source>
</evidence>
<keyword evidence="6" id="KW-1185">Reference proteome</keyword>